<evidence type="ECO:0000256" key="1">
    <source>
        <dbReference type="SAM" id="Phobius"/>
    </source>
</evidence>
<keyword evidence="3" id="KW-1185">Reference proteome</keyword>
<dbReference type="RefSeq" id="WP_281876519.1">
    <property type="nucleotide sequence ID" value="NZ_AP026978.1"/>
</dbReference>
<evidence type="ECO:0000313" key="2">
    <source>
        <dbReference type="EMBL" id="BDU03350.1"/>
    </source>
</evidence>
<feature type="transmembrane region" description="Helical" evidence="1">
    <location>
        <begin position="164"/>
        <end position="184"/>
    </location>
</feature>
<proteinExistence type="predicted"/>
<gene>
    <name evidence="2" type="ORF">IFM12276_63780</name>
</gene>
<dbReference type="EMBL" id="AP026978">
    <property type="protein sequence ID" value="BDU03350.1"/>
    <property type="molecule type" value="Genomic_DNA"/>
</dbReference>
<sequence length="190" mass="21397">MPYTKQHPPVPAADELRARIPGWGVDLDPKDRPSVPKLVYDPGATGAHWEFPDRQLENVPRERSIEHKFLTPVFGTSTPLQGLSGVIRRFAYKKYSEARTAHWLLLIVGDRVDVAENRVRSLLAGKPDNLITETGIKAEFTHHGLRSRITGSRVDRTHMWMDPLLVAAPWIASGIAGAAAWRALQRRRTR</sequence>
<accession>A0ABN6UEI7</accession>
<name>A0ABN6UEI7_9NOCA</name>
<keyword evidence="1" id="KW-1133">Transmembrane helix</keyword>
<protein>
    <recommendedName>
        <fullName evidence="4">DUF1353 domain-containing protein</fullName>
    </recommendedName>
</protein>
<keyword evidence="1" id="KW-0812">Transmembrane</keyword>
<organism evidence="2 3">
    <name type="scientific">Nocardia sputorum</name>
    <dbReference type="NCBI Taxonomy" id="2984338"/>
    <lineage>
        <taxon>Bacteria</taxon>
        <taxon>Bacillati</taxon>
        <taxon>Actinomycetota</taxon>
        <taxon>Actinomycetes</taxon>
        <taxon>Mycobacteriales</taxon>
        <taxon>Nocardiaceae</taxon>
        <taxon>Nocardia</taxon>
    </lineage>
</organism>
<evidence type="ECO:0008006" key="4">
    <source>
        <dbReference type="Google" id="ProtNLM"/>
    </source>
</evidence>
<evidence type="ECO:0000313" key="3">
    <source>
        <dbReference type="Proteomes" id="UP001317870"/>
    </source>
</evidence>
<reference evidence="2 3" key="1">
    <citation type="submission" date="2022-11" db="EMBL/GenBank/DDBJ databases">
        <title>Genome Sequencing of Nocardia sp. ON39_IFM12276 and assembly.</title>
        <authorList>
            <person name="Shimojima M."/>
            <person name="Toyokawa M."/>
            <person name="Uesaka K."/>
        </authorList>
    </citation>
    <scope>NUCLEOTIDE SEQUENCE [LARGE SCALE GENOMIC DNA]</scope>
    <source>
        <strain evidence="2 3">IFM 12276</strain>
    </source>
</reference>
<keyword evidence="1" id="KW-0472">Membrane</keyword>
<dbReference type="Proteomes" id="UP001317870">
    <property type="component" value="Chromosome"/>
</dbReference>